<proteinExistence type="predicted"/>
<dbReference type="PANTHER" id="PTHR37153:SF1">
    <property type="entry name" value="HYPOTHETICAL LOC292874"/>
    <property type="match status" value="1"/>
</dbReference>
<organism evidence="1 2">
    <name type="scientific">Jaculus jaculus</name>
    <name type="common">Lesser Egyptian jerboa</name>
    <dbReference type="NCBI Taxonomy" id="51337"/>
    <lineage>
        <taxon>Eukaryota</taxon>
        <taxon>Metazoa</taxon>
        <taxon>Chordata</taxon>
        <taxon>Craniata</taxon>
        <taxon>Vertebrata</taxon>
        <taxon>Euteleostomi</taxon>
        <taxon>Mammalia</taxon>
        <taxon>Eutheria</taxon>
        <taxon>Euarchontoglires</taxon>
        <taxon>Glires</taxon>
        <taxon>Rodentia</taxon>
        <taxon>Myomorpha</taxon>
        <taxon>Dipodoidea</taxon>
        <taxon>Dipodidae</taxon>
        <taxon>Dipodinae</taxon>
        <taxon>Jaculus</taxon>
    </lineage>
</organism>
<reference evidence="1" key="2">
    <citation type="submission" date="2025-09" db="UniProtKB">
        <authorList>
            <consortium name="Ensembl"/>
        </authorList>
    </citation>
    <scope>IDENTIFICATION</scope>
</reference>
<keyword evidence="2" id="KW-1185">Reference proteome</keyword>
<dbReference type="PANTHER" id="PTHR37153">
    <property type="entry name" value="CHROMOSOME 19 C19ORF81 HOMOLOG"/>
    <property type="match status" value="1"/>
</dbReference>
<dbReference type="GeneID" id="101596989"/>
<dbReference type="Ensembl" id="ENSJJAT00000014967.1">
    <property type="protein sequence ID" value="ENSJJAP00000008536.1"/>
    <property type="gene ID" value="ENSJJAG00000012672.1"/>
</dbReference>
<name>A0A8C5KIE0_JACJA</name>
<protein>
    <submittedName>
        <fullName evidence="1">Uncharacterized protein</fullName>
    </submittedName>
</protein>
<evidence type="ECO:0000313" key="1">
    <source>
        <dbReference type="Ensembl" id="ENSJJAP00000008536.1"/>
    </source>
</evidence>
<dbReference type="CTD" id="101044026"/>
<gene>
    <name evidence="1" type="primary">C14H19orf81</name>
</gene>
<dbReference type="InterPro" id="IPR031746">
    <property type="entry name" value="DUF4732"/>
</dbReference>
<dbReference type="Proteomes" id="UP000694385">
    <property type="component" value="Unassembled WGS sequence"/>
</dbReference>
<dbReference type="RefSeq" id="XP_004672617.1">
    <property type="nucleotide sequence ID" value="XM_004672560.2"/>
</dbReference>
<sequence length="197" mass="22372">MQPKAEEPFCSPSLSTPSYHRKAGVPLMDLKTTEEMATQRLGRPVKCSRQYLRQVITEYEALERKLPRIRKFSSPPTAQPLCLCMETSEDFNHKEVLEALEAELPGAAENELISSIRYENMNVICGTSGLLDRWHVTVADVQTLSHLLRSGISPRGIAHPLVRHDDLLLSDYRLYQCRLLARQRLIEALGMEPAEED</sequence>
<accession>A0A8C5KIE0</accession>
<dbReference type="AlphaFoldDB" id="A0A8C5KIE0"/>
<dbReference type="OrthoDB" id="6076093at2759"/>
<dbReference type="OMA" id="NPPEKEM"/>
<evidence type="ECO:0000313" key="2">
    <source>
        <dbReference type="Proteomes" id="UP000694385"/>
    </source>
</evidence>
<dbReference type="Pfam" id="PF15876">
    <property type="entry name" value="DUF4732"/>
    <property type="match status" value="1"/>
</dbReference>
<dbReference type="GeneTree" id="ENSGT00940000164677"/>
<reference evidence="1" key="1">
    <citation type="submission" date="2025-08" db="UniProtKB">
        <authorList>
            <consortium name="Ensembl"/>
        </authorList>
    </citation>
    <scope>IDENTIFICATION</scope>
</reference>